<dbReference type="CDD" id="cd13884">
    <property type="entry name" value="CuRO_2_tcLCC_insect_like"/>
    <property type="match status" value="2"/>
</dbReference>
<feature type="domain" description="Plastocyanin-like" evidence="6">
    <location>
        <begin position="697"/>
        <end position="808"/>
    </location>
</feature>
<dbReference type="Pfam" id="PF00394">
    <property type="entry name" value="Cu-oxidase"/>
    <property type="match status" value="2"/>
</dbReference>
<dbReference type="InterPro" id="IPR008972">
    <property type="entry name" value="Cupredoxin"/>
</dbReference>
<evidence type="ECO:0000256" key="1">
    <source>
        <dbReference type="ARBA" id="ARBA00010609"/>
    </source>
</evidence>
<dbReference type="InterPro" id="IPR045087">
    <property type="entry name" value="Cu-oxidase_fam"/>
</dbReference>
<dbReference type="AlphaFoldDB" id="A0A0N0BG27"/>
<dbReference type="InterPro" id="IPR011706">
    <property type="entry name" value="Cu-oxidase_C"/>
</dbReference>
<dbReference type="FunFam" id="2.60.40.420:FF:000045">
    <property type="entry name" value="Laccase 2"/>
    <property type="match status" value="2"/>
</dbReference>
<evidence type="ECO:0000259" key="5">
    <source>
        <dbReference type="Pfam" id="PF07731"/>
    </source>
</evidence>
<evidence type="ECO:0000256" key="2">
    <source>
        <dbReference type="ARBA" id="ARBA00022723"/>
    </source>
</evidence>
<evidence type="ECO:0000313" key="7">
    <source>
        <dbReference type="EMBL" id="KOX73948.1"/>
    </source>
</evidence>
<evidence type="ECO:0000259" key="6">
    <source>
        <dbReference type="Pfam" id="PF07732"/>
    </source>
</evidence>
<dbReference type="GO" id="GO:0006826">
    <property type="term" value="P:iron ion transport"/>
    <property type="evidence" value="ECO:0007669"/>
    <property type="project" value="TreeGrafter"/>
</dbReference>
<dbReference type="CDD" id="cd13905">
    <property type="entry name" value="CuRO_3_tcLLC2_insect_like"/>
    <property type="match status" value="2"/>
</dbReference>
<dbReference type="Proteomes" id="UP000053105">
    <property type="component" value="Unassembled WGS sequence"/>
</dbReference>
<keyword evidence="8" id="KW-1185">Reference proteome</keyword>
<feature type="domain" description="Plastocyanin-like" evidence="5">
    <location>
        <begin position="439"/>
        <end position="593"/>
    </location>
</feature>
<dbReference type="Gene3D" id="2.60.40.420">
    <property type="entry name" value="Cupredoxins - blue copper proteins"/>
    <property type="match status" value="6"/>
</dbReference>
<name>A0A0N0BG27_9HYME</name>
<accession>A0A0N0BG27</accession>
<organism evidence="7 8">
    <name type="scientific">Melipona quadrifasciata</name>
    <dbReference type="NCBI Taxonomy" id="166423"/>
    <lineage>
        <taxon>Eukaryota</taxon>
        <taxon>Metazoa</taxon>
        <taxon>Ecdysozoa</taxon>
        <taxon>Arthropoda</taxon>
        <taxon>Hexapoda</taxon>
        <taxon>Insecta</taxon>
        <taxon>Pterygota</taxon>
        <taxon>Neoptera</taxon>
        <taxon>Endopterygota</taxon>
        <taxon>Hymenoptera</taxon>
        <taxon>Apocrita</taxon>
        <taxon>Aculeata</taxon>
        <taxon>Apoidea</taxon>
        <taxon>Anthophila</taxon>
        <taxon>Apidae</taxon>
        <taxon>Melipona</taxon>
    </lineage>
</organism>
<dbReference type="InterPro" id="IPR011707">
    <property type="entry name" value="Cu-oxidase-like_N"/>
</dbReference>
<keyword evidence="3" id="KW-0560">Oxidoreductase</keyword>
<protein>
    <submittedName>
        <fullName evidence="7">Laccase-4</fullName>
    </submittedName>
</protein>
<comment type="similarity">
    <text evidence="1">Belongs to the multicopper oxidase family.</text>
</comment>
<keyword evidence="2" id="KW-0479">Metal-binding</keyword>
<evidence type="ECO:0000313" key="8">
    <source>
        <dbReference type="Proteomes" id="UP000053105"/>
    </source>
</evidence>
<dbReference type="EMBL" id="KQ435794">
    <property type="protein sequence ID" value="KOX73948.1"/>
    <property type="molecule type" value="Genomic_DNA"/>
</dbReference>
<dbReference type="InterPro" id="IPR033138">
    <property type="entry name" value="Cu_oxidase_CS"/>
</dbReference>
<dbReference type="SUPFAM" id="SSF49503">
    <property type="entry name" value="Cupredoxins"/>
    <property type="match status" value="6"/>
</dbReference>
<dbReference type="OrthoDB" id="2121828at2759"/>
<dbReference type="Pfam" id="PF07732">
    <property type="entry name" value="Cu-oxidase_3"/>
    <property type="match status" value="2"/>
</dbReference>
<feature type="domain" description="Plastocyanin-like" evidence="5">
    <location>
        <begin position="1077"/>
        <end position="1227"/>
    </location>
</feature>
<gene>
    <name evidence="7" type="ORF">WN51_14026</name>
</gene>
<feature type="domain" description="Plastocyanin-like" evidence="6">
    <location>
        <begin position="75"/>
        <end position="186"/>
    </location>
</feature>
<dbReference type="GO" id="GO:0005507">
    <property type="term" value="F:copper ion binding"/>
    <property type="evidence" value="ECO:0007669"/>
    <property type="project" value="InterPro"/>
</dbReference>
<dbReference type="PANTHER" id="PTHR11709:SF232">
    <property type="entry name" value="STRAW, ISOFORM G"/>
    <property type="match status" value="1"/>
</dbReference>
<feature type="domain" description="Plastocyanin-like" evidence="4">
    <location>
        <begin position="825"/>
        <end position="975"/>
    </location>
</feature>
<dbReference type="CDD" id="cd13858">
    <property type="entry name" value="CuRO_1_tcLCC2_insect_like"/>
    <property type="match status" value="2"/>
</dbReference>
<evidence type="ECO:0000259" key="4">
    <source>
        <dbReference type="Pfam" id="PF00394"/>
    </source>
</evidence>
<feature type="domain" description="Plastocyanin-like" evidence="4">
    <location>
        <begin position="203"/>
        <end position="353"/>
    </location>
</feature>
<evidence type="ECO:0000256" key="3">
    <source>
        <dbReference type="ARBA" id="ARBA00023002"/>
    </source>
</evidence>
<reference evidence="7 8" key="1">
    <citation type="submission" date="2015-07" db="EMBL/GenBank/DDBJ databases">
        <title>The genome of Melipona quadrifasciata.</title>
        <authorList>
            <person name="Pan H."/>
            <person name="Kapheim K."/>
        </authorList>
    </citation>
    <scope>NUCLEOTIDE SEQUENCE [LARGE SCALE GENOMIC DNA]</scope>
    <source>
        <strain evidence="7">0111107301</strain>
        <tissue evidence="7">Whole body</tissue>
    </source>
</reference>
<dbReference type="InterPro" id="IPR001117">
    <property type="entry name" value="Cu-oxidase_2nd"/>
</dbReference>
<dbReference type="PROSITE" id="PS00080">
    <property type="entry name" value="MULTICOPPER_OXIDASE2"/>
    <property type="match status" value="2"/>
</dbReference>
<dbReference type="STRING" id="166423.A0A0N0BG27"/>
<dbReference type="FunFam" id="2.60.40.420:FF:000031">
    <property type="entry name" value="Laccase-2 isoform A"/>
    <property type="match status" value="2"/>
</dbReference>
<dbReference type="InterPro" id="IPR002355">
    <property type="entry name" value="Cu_oxidase_Cu_BS"/>
</dbReference>
<sequence>MSSINETNCVNDVILENAFLSNPLECARPCSESGTPKTCYYRFVIERYPVQISFSRACNNCTPDTATNSICADCQCVPADGVSRMALTINRMMPGPSIQVCLGDLIVVDVTNKIAEDGITIHWHGVFQKGYQYYDGVPFVTQCPIAAGTTFRYQYLAGNPGTHFYHAHTGLNKMDGVFGTLVIRTPRGQDPNRKYFDTDYSSHVVIISDWMNEESTERFPGRTTNGTGPTRQIPDSLLINGKGQTNFQGNTTNTSLEVITVEPNTRHRFRLVNSFCSVCPGQITIEGHNLTVIETDGQPIKPINVTSIVSSAGERYDFVVETNQPPGAYRIQLRGLQLCANIQQLGILQYAGASNDSDTNEPLPSGIILNPSGVNCDNNPEEICISKLKSGTPIDEGLTQLKTDLQFYISIGFINYDLKELFFIAATIDGIIYQSPPSPLISQLSDNPSDQVCNSQNLPSKCNDNCSCTNTLKFTLNSTVEIILVDSSKLPNISHAFHMHGYAYRVVSMDQPLGPNIPNNSTTISVDYVKQLDENGKLKRNFDGPGKDTLAVPNNGYAVIRIRANNPGFWFFHCHFIYHQASGMQMVLNVGEQEDLPPVPPNFPKCVAGQNAVSQSIIAGYAPGVSGMSPINEENCLNEELVLNTDLSNAAECARTCKLGQSKTCYYKFVVERYPINGQACNLCMPNATNSLCADCQCVPGDGTQRMALTVNRMIPGPSIQVCEGDYVVVDVENLLKSDSITIHWHGIYQQGSPHYDGVPHLTQCPITIGNTFRYQFFANNRGTHLWHAHSASQKLDGIFGSLIVRVPNGDELYSNLYDFDLANHVVVINDWFKEESTNRFPGRRAGVVRQIADTFLINGKGRFVDRTGSTTNIPYEVITVGANHRYRFRLINSFCTVCPGELTVEGHSLIVIATDGQPIEPIVVNSIVSLAGERYDFIINTNREPGAYWIQLRGLNDCDAKGIQQLAILQYQGAPTEPMTKEPTFKNPIPEGVVLDVASSDCSSRICGDKLRNALPVDSDILKNDTDVKLYLPIASQKYQPEEIFVPNTYNNFLVTGPKSISITTLSNISSSSPSSPALTQLEDIPADAFCNAENLPSHCKPDVPCTCIHLIKIPLNSIVEINLIDEFNFPSSRHPFHLHGYIFYVVGMGQPLGPIPKSDKMTLEYFKELEKKNQIVKNFDSPHGRDTLPVPNNGYVTIRFRANNPGYWLFHCHQIFHQIAGMEVILQIGDVSDMSKTPDNFPRCGNFKPKIQHTM</sequence>
<dbReference type="PANTHER" id="PTHR11709">
    <property type="entry name" value="MULTI-COPPER OXIDASE"/>
    <property type="match status" value="1"/>
</dbReference>
<proteinExistence type="inferred from homology"/>
<dbReference type="GO" id="GO:0016491">
    <property type="term" value="F:oxidoreductase activity"/>
    <property type="evidence" value="ECO:0007669"/>
    <property type="project" value="UniProtKB-KW"/>
</dbReference>
<dbReference type="GO" id="GO:0005886">
    <property type="term" value="C:plasma membrane"/>
    <property type="evidence" value="ECO:0007669"/>
    <property type="project" value="TreeGrafter"/>
</dbReference>
<dbReference type="PROSITE" id="PS00079">
    <property type="entry name" value="MULTICOPPER_OXIDASE1"/>
    <property type="match status" value="2"/>
</dbReference>
<dbReference type="Pfam" id="PF07731">
    <property type="entry name" value="Cu-oxidase_2"/>
    <property type="match status" value="2"/>
</dbReference>